<dbReference type="InterPro" id="IPR050879">
    <property type="entry name" value="Acyltransferase_3"/>
</dbReference>
<feature type="compositionally biased region" description="Basic and acidic residues" evidence="1">
    <location>
        <begin position="349"/>
        <end position="358"/>
    </location>
</feature>
<feature type="region of interest" description="Disordered" evidence="1">
    <location>
        <begin position="307"/>
        <end position="394"/>
    </location>
</feature>
<protein>
    <recommendedName>
        <fullName evidence="3">SGNH domain-containing protein</fullName>
    </recommendedName>
</protein>
<feature type="transmembrane region" description="Helical" evidence="2">
    <location>
        <begin position="126"/>
        <end position="147"/>
    </location>
</feature>
<feature type="transmembrane region" description="Helical" evidence="2">
    <location>
        <begin position="86"/>
        <end position="105"/>
    </location>
</feature>
<dbReference type="GO" id="GO:0009103">
    <property type="term" value="P:lipopolysaccharide biosynthetic process"/>
    <property type="evidence" value="ECO:0007669"/>
    <property type="project" value="TreeGrafter"/>
</dbReference>
<feature type="transmembrane region" description="Helical" evidence="2">
    <location>
        <begin position="46"/>
        <end position="66"/>
    </location>
</feature>
<dbReference type="AlphaFoldDB" id="A0A2S6GEU8"/>
<keyword evidence="2" id="KW-0472">Membrane</keyword>
<evidence type="ECO:0000256" key="1">
    <source>
        <dbReference type="SAM" id="MobiDB-lite"/>
    </source>
</evidence>
<accession>A0A2S6GEU8</accession>
<evidence type="ECO:0000313" key="5">
    <source>
        <dbReference type="Proteomes" id="UP000239203"/>
    </source>
</evidence>
<keyword evidence="2" id="KW-1133">Transmembrane helix</keyword>
<reference evidence="4 5" key="1">
    <citation type="submission" date="2018-02" db="EMBL/GenBank/DDBJ databases">
        <title>Genomic Encyclopedia of Archaeal and Bacterial Type Strains, Phase II (KMG-II): from individual species to whole genera.</title>
        <authorList>
            <person name="Goeker M."/>
        </authorList>
    </citation>
    <scope>NUCLEOTIDE SEQUENCE [LARGE SCALE GENOMIC DNA]</scope>
    <source>
        <strain evidence="4 5">YU 961-1</strain>
    </source>
</reference>
<name>A0A2S6GEU8_9PSEU</name>
<dbReference type="EMBL" id="PTIX01000025">
    <property type="protein sequence ID" value="PPK63739.1"/>
    <property type="molecule type" value="Genomic_DNA"/>
</dbReference>
<evidence type="ECO:0000259" key="3">
    <source>
        <dbReference type="Pfam" id="PF19040"/>
    </source>
</evidence>
<organism evidence="4 5">
    <name type="scientific">Actinokineospora auranticolor</name>
    <dbReference type="NCBI Taxonomy" id="155976"/>
    <lineage>
        <taxon>Bacteria</taxon>
        <taxon>Bacillati</taxon>
        <taxon>Actinomycetota</taxon>
        <taxon>Actinomycetes</taxon>
        <taxon>Pseudonocardiales</taxon>
        <taxon>Pseudonocardiaceae</taxon>
        <taxon>Actinokineospora</taxon>
    </lineage>
</organism>
<feature type="domain" description="SGNH" evidence="3">
    <location>
        <begin position="214"/>
        <end position="303"/>
    </location>
</feature>
<keyword evidence="5" id="KW-1185">Reference proteome</keyword>
<dbReference type="InterPro" id="IPR043968">
    <property type="entry name" value="SGNH"/>
</dbReference>
<dbReference type="PANTHER" id="PTHR23028:SF53">
    <property type="entry name" value="ACYL_TRANSF_3 DOMAIN-CONTAINING PROTEIN"/>
    <property type="match status" value="1"/>
</dbReference>
<dbReference type="GO" id="GO:0016020">
    <property type="term" value="C:membrane"/>
    <property type="evidence" value="ECO:0007669"/>
    <property type="project" value="TreeGrafter"/>
</dbReference>
<feature type="transmembrane region" description="Helical" evidence="2">
    <location>
        <begin position="16"/>
        <end position="34"/>
    </location>
</feature>
<evidence type="ECO:0000313" key="4">
    <source>
        <dbReference type="EMBL" id="PPK63739.1"/>
    </source>
</evidence>
<proteinExistence type="predicted"/>
<evidence type="ECO:0000256" key="2">
    <source>
        <dbReference type="SAM" id="Phobius"/>
    </source>
</evidence>
<dbReference type="Pfam" id="PF19040">
    <property type="entry name" value="SGNH"/>
    <property type="match status" value="1"/>
</dbReference>
<dbReference type="Proteomes" id="UP000239203">
    <property type="component" value="Unassembled WGS sequence"/>
</dbReference>
<keyword evidence="2" id="KW-0812">Transmembrane</keyword>
<gene>
    <name evidence="4" type="ORF">CLV40_12574</name>
</gene>
<comment type="caution">
    <text evidence="4">The sequence shown here is derived from an EMBL/GenBank/DDBJ whole genome shotgun (WGS) entry which is preliminary data.</text>
</comment>
<sequence length="452" mass="48186">MLILGSAALFDHDTPFPGYLALLPVVGTGLVILAGNGGERQWHTPLSASAPVQFLGGISYSLYLWHWPLIVLAPFALADTLDKGRLGGVHQVGILAAAIVLAWLSKVLVEDRGISLGARLKTRTNFIAMVAGMAAVALVAGGLVWTYDRHTAQAAKEWNEQEPSRCVGAAAMVAANGCADPFGPARRPISDEDAPWLGGKGMCVNKEILPGDTKTTGVCDFTGGAPNRTVVWVVGDSHGEQWQAALLPIAREQKWLVKLGLLGGCPFADIPFVGFQGSKDRGSAARCTKWVSDLNKVIVQDRPAKVFVRPPDRGGSQLEEPGGLPHRHHGQLLRPQVLLRRGRRGRRLLRPEPHEHLLRTHPPTCARPGPGPADRLSPRRPGGGYSSSASRPVRSSMMSSMINPAWFGSSSARRPTAVSSVTSTESNVSTRSADADSVVRSTHGFIPALAAT</sequence>
<dbReference type="PANTHER" id="PTHR23028">
    <property type="entry name" value="ACETYLTRANSFERASE"/>
    <property type="match status" value="1"/>
</dbReference>